<keyword evidence="5" id="KW-0325">Glycoprotein</keyword>
<dbReference type="CDD" id="cd00054">
    <property type="entry name" value="EGF_CA"/>
    <property type="match status" value="1"/>
</dbReference>
<feature type="non-terminal residue" evidence="8">
    <location>
        <position position="801"/>
    </location>
</feature>
<evidence type="ECO:0000256" key="3">
    <source>
        <dbReference type="ARBA" id="ARBA00022737"/>
    </source>
</evidence>
<feature type="domain" description="EGF-like" evidence="7">
    <location>
        <begin position="672"/>
        <end position="703"/>
    </location>
</feature>
<feature type="disulfide bond" evidence="6">
    <location>
        <begin position="533"/>
        <end position="542"/>
    </location>
</feature>
<dbReference type="GO" id="GO:0008045">
    <property type="term" value="P:motor neuron axon guidance"/>
    <property type="evidence" value="ECO:0007669"/>
    <property type="project" value="TreeGrafter"/>
</dbReference>
<evidence type="ECO:0000256" key="5">
    <source>
        <dbReference type="ARBA" id="ARBA00023180"/>
    </source>
</evidence>
<keyword evidence="2" id="KW-0732">Signal</keyword>
<accession>V4ATB9</accession>
<feature type="domain" description="EGF-like" evidence="7">
    <location>
        <begin position="442"/>
        <end position="478"/>
    </location>
</feature>
<name>V4ATB9_LOTGI</name>
<keyword evidence="4 6" id="KW-1015">Disulfide bond</keyword>
<dbReference type="SMART" id="SM00181">
    <property type="entry name" value="EGF"/>
    <property type="match status" value="12"/>
</dbReference>
<feature type="disulfide bond" evidence="6">
    <location>
        <begin position="446"/>
        <end position="456"/>
    </location>
</feature>
<feature type="disulfide bond" evidence="6">
    <location>
        <begin position="675"/>
        <end position="685"/>
    </location>
</feature>
<evidence type="ECO:0000256" key="2">
    <source>
        <dbReference type="ARBA" id="ARBA00022729"/>
    </source>
</evidence>
<dbReference type="KEGG" id="lgi:LOTGIDRAFT_52132"/>
<feature type="disulfide bond" evidence="6">
    <location>
        <begin position="693"/>
        <end position="702"/>
    </location>
</feature>
<evidence type="ECO:0000259" key="7">
    <source>
        <dbReference type="PROSITE" id="PS50026"/>
    </source>
</evidence>
<feature type="non-terminal residue" evidence="8">
    <location>
        <position position="1"/>
    </location>
</feature>
<comment type="caution">
    <text evidence="6">Lacks conserved residue(s) required for the propagation of feature annotation.</text>
</comment>
<dbReference type="GeneID" id="20251211"/>
<feature type="disulfide bond" evidence="6">
    <location>
        <begin position="739"/>
        <end position="749"/>
    </location>
</feature>
<dbReference type="OMA" id="IRRNSHY"/>
<sequence length="801" mass="89174">TEIKTFESGFPVPRRTEEENEVKPIWQRESLMKEADAQFLCASYIVDSPISVACTSIVQQSVDTALNLCLQDIQIKKNSSRVKYDLKIVEDMCENSILKDFISYVPPNDFDPVFPLEVQKSLACPSGCNGRGQCTVKGCVCESFYFGLDCKISVIKWNKTFELCDINLYGCDRVTFFVPKRNSGFKCKLTLVEYSSDLSNLSMSIGIDLKANEVDCIIPSTKFLRRVFSQSNTERYQIEVINRRGRVVSDRRFVVYDSRCRHCNKAVHVLLKYENTCYIDGKCYPMQARNIQNRCQQCIPTVSNYKWTGLEENQPPVFEVTNKQVVRFLEEEVKVLILAYDPEGSETTLTVHHKDAIITEGNILVWNTAAVERKETPKLELFEVTASDPCNASSVLLIQLIVVSCDCLHNGICANGFDSISGPFEYTCSCLPGYTGKLCEVDINDCEPNPCLHGTCIDQLLAYECVCPQGYKGEKACKLGVCSDLVTCMELRDYPGYSCSPCPKGYSGNGTTSICEPSCGRYRTCYEPNKCKCPDGYAGHRCHKAICDPKCHKGGFCTKPNVCKCFSGYKGILCEISTCQPSCKNDGKCYSSNRCRCKPGYGGSRCERVACGFKCFNGGRCIAVNKCKCRPGFYGIFCERKICRPSCLNGGHCTSAGTCRCPTGYFGKRCQNAICSPPCVHGGKCKRKNTCKCPRGYGGPRCENAICRQGCRNGGRCRAPDRCMCRSGWRGFKCDKAICDVSCKNSGLCFKPNICACKDGYAGSDCSKPICRPSCKNKGFCMAPGYCWCNRNHYGKDCSKR</sequence>
<proteinExistence type="predicted"/>
<dbReference type="InterPro" id="IPR018097">
    <property type="entry name" value="EGF_Ca-bd_CS"/>
</dbReference>
<evidence type="ECO:0000313" key="8">
    <source>
        <dbReference type="EMBL" id="ESO98140.1"/>
    </source>
</evidence>
<evidence type="ECO:0000256" key="6">
    <source>
        <dbReference type="PROSITE-ProRule" id="PRU00076"/>
    </source>
</evidence>
<dbReference type="InterPro" id="IPR058727">
    <property type="entry name" value="Helical_Vwde"/>
</dbReference>
<dbReference type="InterPro" id="IPR000152">
    <property type="entry name" value="EGF-type_Asp/Asn_hydroxyl_site"/>
</dbReference>
<dbReference type="InterPro" id="IPR051216">
    <property type="entry name" value="Teneurin"/>
</dbReference>
<evidence type="ECO:0000256" key="4">
    <source>
        <dbReference type="ARBA" id="ARBA00023157"/>
    </source>
</evidence>
<dbReference type="Pfam" id="PF25024">
    <property type="entry name" value="EGF_TEN"/>
    <property type="match status" value="1"/>
</dbReference>
<feature type="disulfide bond" evidence="6">
    <location>
        <begin position="430"/>
        <end position="439"/>
    </location>
</feature>
<feature type="disulfide bond" evidence="6">
    <location>
        <begin position="757"/>
        <end position="766"/>
    </location>
</feature>
<feature type="disulfide bond" evidence="6">
    <location>
        <begin position="597"/>
        <end position="606"/>
    </location>
</feature>
<dbReference type="Gene3D" id="2.10.25.10">
    <property type="entry name" value="Laminin"/>
    <property type="match status" value="8"/>
</dbReference>
<dbReference type="EMBL" id="KB201266">
    <property type="protein sequence ID" value="ESO98140.1"/>
    <property type="molecule type" value="Genomic_DNA"/>
</dbReference>
<keyword evidence="9" id="KW-1185">Reference proteome</keyword>
<keyword evidence="1 6" id="KW-0245">EGF-like domain</keyword>
<gene>
    <name evidence="8" type="ORF">LOTGIDRAFT_52132</name>
</gene>
<dbReference type="PROSITE" id="PS00022">
    <property type="entry name" value="EGF_1"/>
    <property type="match status" value="6"/>
</dbReference>
<dbReference type="AlphaFoldDB" id="V4ATB9"/>
<dbReference type="RefSeq" id="XP_009051160.1">
    <property type="nucleotide sequence ID" value="XM_009052912.1"/>
</dbReference>
<feature type="domain" description="EGF-like" evidence="7">
    <location>
        <begin position="401"/>
        <end position="440"/>
    </location>
</feature>
<feature type="domain" description="EGF-like" evidence="7">
    <location>
        <begin position="639"/>
        <end position="671"/>
    </location>
</feature>
<dbReference type="PANTHER" id="PTHR11219">
    <property type="entry name" value="TENEURIN AND N-ACETYLGLUCOSAMINE-1-PHOSPHODIESTER ALPHA-N-ACETYLGLUCOSAMINIDASE"/>
    <property type="match status" value="1"/>
</dbReference>
<reference evidence="8 9" key="1">
    <citation type="journal article" date="2013" name="Nature">
        <title>Insights into bilaterian evolution from three spiralian genomes.</title>
        <authorList>
            <person name="Simakov O."/>
            <person name="Marletaz F."/>
            <person name="Cho S.J."/>
            <person name="Edsinger-Gonzales E."/>
            <person name="Havlak P."/>
            <person name="Hellsten U."/>
            <person name="Kuo D.H."/>
            <person name="Larsson T."/>
            <person name="Lv J."/>
            <person name="Arendt D."/>
            <person name="Savage R."/>
            <person name="Osoegawa K."/>
            <person name="de Jong P."/>
            <person name="Grimwood J."/>
            <person name="Chapman J.A."/>
            <person name="Shapiro H."/>
            <person name="Aerts A."/>
            <person name="Otillar R.P."/>
            <person name="Terry A.Y."/>
            <person name="Boore J.L."/>
            <person name="Grigoriev I.V."/>
            <person name="Lindberg D.R."/>
            <person name="Seaver E.C."/>
            <person name="Weisblat D.A."/>
            <person name="Putnam N.H."/>
            <person name="Rokhsar D.S."/>
        </authorList>
    </citation>
    <scope>NUCLEOTIDE SEQUENCE [LARGE SCALE GENOMIC DNA]</scope>
</reference>
<dbReference type="HOGENOM" id="CLU_002130_1_0_1"/>
<feature type="domain" description="EGF-like" evidence="7">
    <location>
        <begin position="575"/>
        <end position="607"/>
    </location>
</feature>
<dbReference type="InterPro" id="IPR000742">
    <property type="entry name" value="EGF"/>
</dbReference>
<dbReference type="Pfam" id="PF26129">
    <property type="entry name" value="Vwde"/>
    <property type="match status" value="1"/>
</dbReference>
<evidence type="ECO:0000256" key="1">
    <source>
        <dbReference type="ARBA" id="ARBA00022536"/>
    </source>
</evidence>
<feature type="disulfide bond" evidence="6">
    <location>
        <begin position="515"/>
        <end position="525"/>
    </location>
</feature>
<dbReference type="FunFam" id="2.10.25.10:FF:000122">
    <property type="entry name" value="Protein crumbs homolog 2"/>
    <property type="match status" value="1"/>
</dbReference>
<dbReference type="SUPFAM" id="SSF57196">
    <property type="entry name" value="EGF/Laminin"/>
    <property type="match status" value="2"/>
</dbReference>
<evidence type="ECO:0000313" key="9">
    <source>
        <dbReference type="Proteomes" id="UP000030746"/>
    </source>
</evidence>
<organism evidence="8 9">
    <name type="scientific">Lottia gigantea</name>
    <name type="common">Giant owl limpet</name>
    <dbReference type="NCBI Taxonomy" id="225164"/>
    <lineage>
        <taxon>Eukaryota</taxon>
        <taxon>Metazoa</taxon>
        <taxon>Spiralia</taxon>
        <taxon>Lophotrochozoa</taxon>
        <taxon>Mollusca</taxon>
        <taxon>Gastropoda</taxon>
        <taxon>Patellogastropoda</taxon>
        <taxon>Lottioidea</taxon>
        <taxon>Lottiidae</taxon>
        <taxon>Lottia</taxon>
    </lineage>
</organism>
<dbReference type="PROSITE" id="PS01187">
    <property type="entry name" value="EGF_CA"/>
    <property type="match status" value="1"/>
</dbReference>
<dbReference type="Pfam" id="PF00008">
    <property type="entry name" value="EGF"/>
    <property type="match status" value="1"/>
</dbReference>
<feature type="disulfide bond" evidence="6">
    <location>
        <begin position="643"/>
        <end position="653"/>
    </location>
</feature>
<dbReference type="PROSITE" id="PS01186">
    <property type="entry name" value="EGF_2"/>
    <property type="match status" value="7"/>
</dbReference>
<dbReference type="Proteomes" id="UP000030746">
    <property type="component" value="Unassembled WGS sequence"/>
</dbReference>
<feature type="domain" description="EGF-like" evidence="7">
    <location>
        <begin position="511"/>
        <end position="543"/>
    </location>
</feature>
<keyword evidence="3" id="KW-0677">Repeat</keyword>
<dbReference type="PROSITE" id="PS00010">
    <property type="entry name" value="ASX_HYDROXYL"/>
    <property type="match status" value="1"/>
</dbReference>
<dbReference type="STRING" id="225164.V4ATB9"/>
<dbReference type="PANTHER" id="PTHR11219:SF69">
    <property type="entry name" value="TENEURIN-A"/>
    <property type="match status" value="1"/>
</dbReference>
<dbReference type="PROSITE" id="PS50026">
    <property type="entry name" value="EGF_3"/>
    <property type="match status" value="7"/>
</dbReference>
<feature type="domain" description="EGF-like" evidence="7">
    <location>
        <begin position="735"/>
        <end position="767"/>
    </location>
</feature>
<feature type="disulfide bond" evidence="6">
    <location>
        <begin position="579"/>
        <end position="589"/>
    </location>
</feature>
<protein>
    <recommendedName>
        <fullName evidence="7">EGF-like domain-containing protein</fullName>
    </recommendedName>
</protein>
<dbReference type="OrthoDB" id="6137169at2759"/>
<dbReference type="GO" id="GO:0005509">
    <property type="term" value="F:calcium ion binding"/>
    <property type="evidence" value="ECO:0007669"/>
    <property type="project" value="InterPro"/>
</dbReference>
<dbReference type="CTD" id="20251211"/>
<dbReference type="InterPro" id="IPR001881">
    <property type="entry name" value="EGF-like_Ca-bd_dom"/>
</dbReference>
<dbReference type="SMART" id="SM00179">
    <property type="entry name" value="EGF_CA"/>
    <property type="match status" value="2"/>
</dbReference>
<feature type="disulfide bond" evidence="6">
    <location>
        <begin position="661"/>
        <end position="670"/>
    </location>
</feature>